<evidence type="ECO:0000256" key="1">
    <source>
        <dbReference type="ARBA" id="ARBA00004245"/>
    </source>
</evidence>
<dbReference type="GO" id="GO:0005509">
    <property type="term" value="F:calcium ion binding"/>
    <property type="evidence" value="ECO:0007669"/>
    <property type="project" value="InterPro"/>
</dbReference>
<evidence type="ECO:0000256" key="2">
    <source>
        <dbReference type="ARBA" id="ARBA00005253"/>
    </source>
</evidence>
<dbReference type="InterPro" id="IPR011992">
    <property type="entry name" value="EF-hand-dom_pair"/>
</dbReference>
<keyword evidence="5" id="KW-0963">Cytoplasm</keyword>
<dbReference type="FunFam" id="1.10.238.10:FF:000178">
    <property type="entry name" value="Calmodulin-2 A"/>
    <property type="match status" value="1"/>
</dbReference>
<accession>A0A7S2U5Y4</accession>
<dbReference type="PROSITE" id="PS00018">
    <property type="entry name" value="EF_HAND_1"/>
    <property type="match status" value="4"/>
</dbReference>
<dbReference type="PROSITE" id="PS50222">
    <property type="entry name" value="EF_HAND_2"/>
    <property type="match status" value="4"/>
</dbReference>
<dbReference type="Gene3D" id="1.10.238.10">
    <property type="entry name" value="EF-hand"/>
    <property type="match status" value="2"/>
</dbReference>
<feature type="domain" description="EF-hand" evidence="6">
    <location>
        <begin position="128"/>
        <end position="158"/>
    </location>
</feature>
<evidence type="ECO:0000256" key="4">
    <source>
        <dbReference type="ARBA" id="ARBA00022837"/>
    </source>
</evidence>
<dbReference type="InterPro" id="IPR050230">
    <property type="entry name" value="CALM/Myosin/TropC-like"/>
</dbReference>
<comment type="subcellular location">
    <subcellularLocation>
        <location evidence="1">Cytoplasm</location>
        <location evidence="1">Cytoskeleton</location>
    </subcellularLocation>
</comment>
<dbReference type="PANTHER" id="PTHR23048">
    <property type="entry name" value="MYOSIN LIGHT CHAIN 1, 3"/>
    <property type="match status" value="1"/>
</dbReference>
<evidence type="ECO:0000313" key="7">
    <source>
        <dbReference type="EMBL" id="CAD9808484.1"/>
    </source>
</evidence>
<dbReference type="SUPFAM" id="SSF47473">
    <property type="entry name" value="EF-hand"/>
    <property type="match status" value="1"/>
</dbReference>
<feature type="domain" description="EF-hand" evidence="6">
    <location>
        <begin position="92"/>
        <end position="127"/>
    </location>
</feature>
<evidence type="ECO:0000259" key="6">
    <source>
        <dbReference type="PROSITE" id="PS50222"/>
    </source>
</evidence>
<organism evidence="7">
    <name type="scientific">Attheya septentrionalis</name>
    <dbReference type="NCBI Taxonomy" id="420275"/>
    <lineage>
        <taxon>Eukaryota</taxon>
        <taxon>Sar</taxon>
        <taxon>Stramenopiles</taxon>
        <taxon>Ochrophyta</taxon>
        <taxon>Bacillariophyta</taxon>
        <taxon>Coscinodiscophyceae</taxon>
        <taxon>Chaetocerotophycidae</taxon>
        <taxon>Chaetocerotales</taxon>
        <taxon>Attheyaceae</taxon>
        <taxon>Attheya</taxon>
    </lineage>
</organism>
<dbReference type="SMART" id="SM00054">
    <property type="entry name" value="EFh"/>
    <property type="match status" value="4"/>
</dbReference>
<keyword evidence="4" id="KW-0106">Calcium</keyword>
<evidence type="ECO:0000256" key="5">
    <source>
        <dbReference type="ARBA" id="ARBA00023212"/>
    </source>
</evidence>
<feature type="domain" description="EF-hand" evidence="6">
    <location>
        <begin position="17"/>
        <end position="52"/>
    </location>
</feature>
<protein>
    <recommendedName>
        <fullName evidence="6">EF-hand domain-containing protein</fullName>
    </recommendedName>
</protein>
<dbReference type="InterPro" id="IPR002048">
    <property type="entry name" value="EF_hand_dom"/>
</dbReference>
<dbReference type="EMBL" id="HBHQ01000485">
    <property type="protein sequence ID" value="CAD9808484.1"/>
    <property type="molecule type" value="Transcribed_RNA"/>
</dbReference>
<dbReference type="AlphaFoldDB" id="A0A7S2U5Y4"/>
<evidence type="ECO:0000256" key="3">
    <source>
        <dbReference type="ARBA" id="ARBA00022737"/>
    </source>
</evidence>
<dbReference type="PANTHER" id="PTHR23048:SF59">
    <property type="entry name" value="EF-HAND SUPERFAMILY PROTEIN"/>
    <property type="match status" value="1"/>
</dbReference>
<dbReference type="CDD" id="cd00051">
    <property type="entry name" value="EFh"/>
    <property type="match status" value="1"/>
</dbReference>
<gene>
    <name evidence="7" type="ORF">ASEP1449_LOCUS306</name>
</gene>
<dbReference type="Pfam" id="PF13499">
    <property type="entry name" value="EF-hand_7"/>
    <property type="match status" value="2"/>
</dbReference>
<reference evidence="7" key="1">
    <citation type="submission" date="2021-01" db="EMBL/GenBank/DDBJ databases">
        <authorList>
            <person name="Corre E."/>
            <person name="Pelletier E."/>
            <person name="Niang G."/>
            <person name="Scheremetjew M."/>
            <person name="Finn R."/>
            <person name="Kale V."/>
            <person name="Holt S."/>
            <person name="Cochrane G."/>
            <person name="Meng A."/>
            <person name="Brown T."/>
            <person name="Cohen L."/>
        </authorList>
    </citation>
    <scope>NUCLEOTIDE SEQUENCE</scope>
    <source>
        <strain evidence="7">CCMP2084</strain>
    </source>
</reference>
<keyword evidence="5" id="KW-0206">Cytoskeleton</keyword>
<sequence>MPKKAAKPSGKHGLSDDEVADLQEAFNMFDIDGDGTVTLKELKSVMKSLGLNPSNDELKEMISSVDHNGDNEIDFDEFLILMRSRGGKKARNPEQELIDAFKVFDTDNSGSIDKYELKSLMDSLGQKLSSEELNAMMEEVDTDGNGEISYEEFKAMMA</sequence>
<dbReference type="InterPro" id="IPR018247">
    <property type="entry name" value="EF_Hand_1_Ca_BS"/>
</dbReference>
<keyword evidence="3" id="KW-0677">Repeat</keyword>
<feature type="domain" description="EF-hand" evidence="6">
    <location>
        <begin position="53"/>
        <end position="88"/>
    </location>
</feature>
<name>A0A7S2U5Y4_9STRA</name>
<proteinExistence type="inferred from homology"/>
<dbReference type="GO" id="GO:0016460">
    <property type="term" value="C:myosin II complex"/>
    <property type="evidence" value="ECO:0007669"/>
    <property type="project" value="TreeGrafter"/>
</dbReference>
<comment type="similarity">
    <text evidence="2">Belongs to the centrin family.</text>
</comment>